<comment type="pathway">
    <text evidence="6">Quinol/quinone metabolism; menaquinone biosynthesis.</text>
</comment>
<comment type="cofactor">
    <cofactor evidence="6">
        <name>Mg(2+)</name>
        <dbReference type="ChEBI" id="CHEBI:18420"/>
    </cofactor>
    <cofactor evidence="6">
        <name>Mn(2+)</name>
        <dbReference type="ChEBI" id="CHEBI:29035"/>
    </cofactor>
</comment>
<dbReference type="InterPro" id="IPR004433">
    <property type="entry name" value="MenaQ_synth_MenD"/>
</dbReference>
<gene>
    <name evidence="6" type="primary">menD</name>
    <name evidence="9" type="ORF">RHODO2019_01875</name>
</gene>
<evidence type="ECO:0000256" key="5">
    <source>
        <dbReference type="ARBA" id="ARBA00023211"/>
    </source>
</evidence>
<keyword evidence="1 6" id="KW-0808">Transferase</keyword>
<keyword evidence="6" id="KW-0474">Menaquinone biosynthesis</keyword>
<dbReference type="RefSeq" id="WP_265384892.1">
    <property type="nucleotide sequence ID" value="NZ_CP110615.1"/>
</dbReference>
<reference evidence="9" key="1">
    <citation type="submission" date="2022-10" db="EMBL/GenBank/DDBJ databases">
        <title>Rhodococcus sp.75.</title>
        <authorList>
            <person name="Sun M."/>
        </authorList>
    </citation>
    <scope>NUCLEOTIDE SEQUENCE</scope>
    <source>
        <strain evidence="9">75</strain>
    </source>
</reference>
<keyword evidence="4 6" id="KW-0786">Thiamine pyrophosphate</keyword>
<keyword evidence="3 6" id="KW-0460">Magnesium</keyword>
<comment type="pathway">
    <text evidence="6">Quinol/quinone metabolism; 1,4-dihydroxy-2-naphthoate biosynthesis; 1,4-dihydroxy-2-naphthoate from chorismate: step 2/7.</text>
</comment>
<dbReference type="Pfam" id="PF02776">
    <property type="entry name" value="TPP_enzyme_N"/>
    <property type="match status" value="1"/>
</dbReference>
<dbReference type="InterPro" id="IPR029061">
    <property type="entry name" value="THDP-binding"/>
</dbReference>
<dbReference type="Gene3D" id="3.40.50.1220">
    <property type="entry name" value="TPP-binding domain"/>
    <property type="match status" value="1"/>
</dbReference>
<dbReference type="Gene3D" id="3.40.50.970">
    <property type="match status" value="2"/>
</dbReference>
<evidence type="ECO:0000256" key="1">
    <source>
        <dbReference type="ARBA" id="ARBA00022679"/>
    </source>
</evidence>
<dbReference type="CDD" id="cd02009">
    <property type="entry name" value="TPP_SHCHC_synthase"/>
    <property type="match status" value="1"/>
</dbReference>
<accession>A0ABY6P6H9</accession>
<dbReference type="CDD" id="cd07037">
    <property type="entry name" value="TPP_PYR_MenD"/>
    <property type="match status" value="1"/>
</dbReference>
<dbReference type="EC" id="2.2.1.9" evidence="6"/>
<comment type="similarity">
    <text evidence="6">Belongs to the TPP enzyme family. MenD subfamily.</text>
</comment>
<dbReference type="HAMAP" id="MF_01659">
    <property type="entry name" value="MenD"/>
    <property type="match status" value="1"/>
</dbReference>
<evidence type="ECO:0000256" key="4">
    <source>
        <dbReference type="ARBA" id="ARBA00023052"/>
    </source>
</evidence>
<evidence type="ECO:0000313" key="10">
    <source>
        <dbReference type="Proteomes" id="UP001164965"/>
    </source>
</evidence>
<evidence type="ECO:0000313" key="9">
    <source>
        <dbReference type="EMBL" id="UZJ26788.1"/>
    </source>
</evidence>
<dbReference type="Proteomes" id="UP001164965">
    <property type="component" value="Chromosome"/>
</dbReference>
<comment type="cofactor">
    <cofactor evidence="6">
        <name>thiamine diphosphate</name>
        <dbReference type="ChEBI" id="CHEBI:58937"/>
    </cofactor>
    <text evidence="6">Binds 1 thiamine pyrophosphate per subunit.</text>
</comment>
<dbReference type="PANTHER" id="PTHR42916">
    <property type="entry name" value="2-SUCCINYL-5-ENOLPYRUVYL-6-HYDROXY-3-CYCLOHEXENE-1-CARBOXYLATE SYNTHASE"/>
    <property type="match status" value="1"/>
</dbReference>
<protein>
    <recommendedName>
        <fullName evidence="6">2-succinyl-5-enolpyruvyl-6-hydroxy-3-cyclohexene-1-carboxylate synthase</fullName>
        <shortName evidence="6">SEPHCHC synthase</shortName>
        <ecNumber evidence="6">2.2.1.9</ecNumber>
    </recommendedName>
    <alternativeName>
        <fullName evidence="6">Menaquinone biosynthesis protein MenD</fullName>
    </alternativeName>
</protein>
<dbReference type="InterPro" id="IPR012001">
    <property type="entry name" value="Thiamin_PyroP_enz_TPP-bd_dom"/>
</dbReference>
<evidence type="ECO:0000259" key="8">
    <source>
        <dbReference type="Pfam" id="PF02776"/>
    </source>
</evidence>
<dbReference type="InterPro" id="IPR011766">
    <property type="entry name" value="TPP_enzyme_TPP-bd"/>
</dbReference>
<dbReference type="PIRSF" id="PIRSF004983">
    <property type="entry name" value="MenD"/>
    <property type="match status" value="1"/>
</dbReference>
<dbReference type="EMBL" id="CP110615">
    <property type="protein sequence ID" value="UZJ26788.1"/>
    <property type="molecule type" value="Genomic_DNA"/>
</dbReference>
<comment type="catalytic activity">
    <reaction evidence="6">
        <text>isochorismate + 2-oxoglutarate + H(+) = 5-enolpyruvoyl-6-hydroxy-2-succinyl-cyclohex-3-ene-1-carboxylate + CO2</text>
        <dbReference type="Rhea" id="RHEA:25593"/>
        <dbReference type="ChEBI" id="CHEBI:15378"/>
        <dbReference type="ChEBI" id="CHEBI:16526"/>
        <dbReference type="ChEBI" id="CHEBI:16810"/>
        <dbReference type="ChEBI" id="CHEBI:29780"/>
        <dbReference type="ChEBI" id="CHEBI:58818"/>
        <dbReference type="EC" id="2.2.1.9"/>
    </reaction>
</comment>
<feature type="domain" description="Thiamine pyrophosphate enzyme TPP-binding" evidence="7">
    <location>
        <begin position="379"/>
        <end position="499"/>
    </location>
</feature>
<evidence type="ECO:0000259" key="7">
    <source>
        <dbReference type="Pfam" id="PF02775"/>
    </source>
</evidence>
<proteinExistence type="inferred from homology"/>
<keyword evidence="5 6" id="KW-0464">Manganese</keyword>
<name>A0ABY6P6H9_9NOCA</name>
<dbReference type="Pfam" id="PF02775">
    <property type="entry name" value="TPP_enzyme_C"/>
    <property type="match status" value="1"/>
</dbReference>
<keyword evidence="10" id="KW-1185">Reference proteome</keyword>
<comment type="subunit">
    <text evidence="6">Homodimer.</text>
</comment>
<organism evidence="9 10">
    <name type="scientific">Rhodococcus antarcticus</name>
    <dbReference type="NCBI Taxonomy" id="2987751"/>
    <lineage>
        <taxon>Bacteria</taxon>
        <taxon>Bacillati</taxon>
        <taxon>Actinomycetota</taxon>
        <taxon>Actinomycetes</taxon>
        <taxon>Mycobacteriales</taxon>
        <taxon>Nocardiaceae</taxon>
        <taxon>Rhodococcus</taxon>
    </lineage>
</organism>
<dbReference type="SUPFAM" id="SSF52518">
    <property type="entry name" value="Thiamin diphosphate-binding fold (THDP-binding)"/>
    <property type="match status" value="2"/>
</dbReference>
<keyword evidence="2 6" id="KW-0479">Metal-binding</keyword>
<comment type="function">
    <text evidence="6">Catalyzes the thiamine diphosphate-dependent decarboxylation of 2-oxoglutarate and the subsequent addition of the resulting succinic semialdehyde-thiamine pyrophosphate anion to isochorismate to yield 2-succinyl-5-enolpyruvyl-6-hydroxy-3-cyclohexene-1-carboxylate (SEPHCHC).</text>
</comment>
<feature type="domain" description="Thiamine pyrophosphate enzyme N-terminal TPP-binding" evidence="8">
    <location>
        <begin position="7"/>
        <end position="123"/>
    </location>
</feature>
<evidence type="ECO:0000256" key="2">
    <source>
        <dbReference type="ARBA" id="ARBA00022723"/>
    </source>
</evidence>
<evidence type="ECO:0000256" key="6">
    <source>
        <dbReference type="HAMAP-Rule" id="MF_01659"/>
    </source>
</evidence>
<dbReference type="PANTHER" id="PTHR42916:SF1">
    <property type="entry name" value="PROTEIN PHYLLO, CHLOROPLASTIC"/>
    <property type="match status" value="1"/>
</dbReference>
<sequence length="529" mass="52901">MNRSTALARVLVDELVRGGVREAVLCPGSRNAPLSYALHAADAAGALRLHVRVDERSAGFLALGLALASGAPVPVVTTSGTAVANLHPAVLEASHAGVPLLVLSADRPGELLGSGANQTVDQRGLFGGAVREAVVLGGDVPARWRAAVGRVLAAATGARTGHPGPVQLDVPLAEPLVPDGEGFPAGRSDGGPWTRVLPCTVDAPVELDVTLPTLVVAGAAAPAGPCLPTVAEPGASAPMLPVHPLALGALEPEQVVVLGRPTLHREVARLLGSGVPVHVVGSGAGWTDVAATATSVGTRLVTVGASPRGWVDVCAAASARAVAAVDRVLDAAGDTTGLHVARAVCRSLAGGDLLVLGSSNPVRDAALTGLPAPGVRVLSNRGVAGIDGTVSTAIGAALAHPAGAAPGRALALLGDLTFLHDSGGLLLGPHEPRPDLTLVVANDDGGGIFATLEQGAPERAAAFERVFGTPHGTDLAALCTAHGVPHARVTVDELSAALSAQQGGLRVLEVRTERSGLRELHARLRAATT</sequence>
<evidence type="ECO:0000256" key="3">
    <source>
        <dbReference type="ARBA" id="ARBA00022842"/>
    </source>
</evidence>